<evidence type="ECO:0000256" key="2">
    <source>
        <dbReference type="ARBA" id="ARBA00023242"/>
    </source>
</evidence>
<sequence>MFDYTNLHEVFTEGLANPYDRETQRDIEHSRKEFDGALFIDRVLRAVGITKAKIYPPKTDNALKQLHQQICESSMSMQHKFSIFYYILLDFDITAGRESASDAFVDASGMPKKYQIFMKGLWYLDRQEYSVCFAFAIAQTKTNRTLQRALEYISHPSLIPDFADNIMTVLVKSAQDGDYSIALSYFYTVQPKLKTSAALELLFGAMAKTNISEALFYSRTRSPHTRELLFRQLIASVLDSPHDELSERASQLTFLPFDKSEEAWFEDYLLHGNGKTHKKAKDTLVMRKIACDQFSDVTKIRHGGQWSGILEGIKGGINGHAE</sequence>
<dbReference type="Proteomes" id="UP000582016">
    <property type="component" value="Unassembled WGS sequence"/>
</dbReference>
<comment type="caution">
    <text evidence="4">The sequence shown here is derived from an EMBL/GenBank/DDBJ whole genome shotgun (WGS) entry which is preliminary data.</text>
</comment>
<proteinExistence type="predicted"/>
<name>A0A8H5NC36_9HYPO</name>
<dbReference type="AlphaFoldDB" id="A0A8H5NC36"/>
<feature type="domain" description="ELYS-like" evidence="3">
    <location>
        <begin position="38"/>
        <end position="272"/>
    </location>
</feature>
<organism evidence="4 5">
    <name type="scientific">Fusarium phyllophilum</name>
    <dbReference type="NCBI Taxonomy" id="47803"/>
    <lineage>
        <taxon>Eukaryota</taxon>
        <taxon>Fungi</taxon>
        <taxon>Dikarya</taxon>
        <taxon>Ascomycota</taxon>
        <taxon>Pezizomycotina</taxon>
        <taxon>Sordariomycetes</taxon>
        <taxon>Hypocreomycetidae</taxon>
        <taxon>Hypocreales</taxon>
        <taxon>Nectriaceae</taxon>
        <taxon>Fusarium</taxon>
        <taxon>Fusarium fujikuroi species complex</taxon>
    </lineage>
</organism>
<keyword evidence="5" id="KW-1185">Reference proteome</keyword>
<protein>
    <submittedName>
        <fullName evidence="4">Nuclear pore complex assembly</fullName>
    </submittedName>
</protein>
<dbReference type="OrthoDB" id="20729at2759"/>
<reference evidence="4 5" key="1">
    <citation type="submission" date="2020-05" db="EMBL/GenBank/DDBJ databases">
        <title>Identification and distribution of gene clusters putatively required for synthesis of sphingolipid metabolism inhibitors in phylogenetically diverse species of the filamentous fungus Fusarium.</title>
        <authorList>
            <person name="Kim H.-S."/>
            <person name="Busman M."/>
            <person name="Brown D.W."/>
            <person name="Divon H."/>
            <person name="Uhlig S."/>
            <person name="Proctor R.H."/>
        </authorList>
    </citation>
    <scope>NUCLEOTIDE SEQUENCE [LARGE SCALE GENOMIC DNA]</scope>
    <source>
        <strain evidence="4 5">NRRL 13617</strain>
    </source>
</reference>
<evidence type="ECO:0000313" key="4">
    <source>
        <dbReference type="EMBL" id="KAF5561201.1"/>
    </source>
</evidence>
<dbReference type="InterPro" id="IPR025151">
    <property type="entry name" value="ELYS_dom"/>
</dbReference>
<keyword evidence="2" id="KW-0539">Nucleus</keyword>
<evidence type="ECO:0000256" key="1">
    <source>
        <dbReference type="ARBA" id="ARBA00004123"/>
    </source>
</evidence>
<evidence type="ECO:0000259" key="3">
    <source>
        <dbReference type="Pfam" id="PF13934"/>
    </source>
</evidence>
<dbReference type="GO" id="GO:0005634">
    <property type="term" value="C:nucleus"/>
    <property type="evidence" value="ECO:0007669"/>
    <property type="project" value="UniProtKB-SubCell"/>
</dbReference>
<dbReference type="Pfam" id="PF13934">
    <property type="entry name" value="ELYS"/>
    <property type="match status" value="1"/>
</dbReference>
<gene>
    <name evidence="4" type="ORF">FPHYL_6280</name>
</gene>
<comment type="subcellular location">
    <subcellularLocation>
        <location evidence="1">Nucleus</location>
    </subcellularLocation>
</comment>
<dbReference type="EMBL" id="JAAOAQ010000217">
    <property type="protein sequence ID" value="KAF5561201.1"/>
    <property type="molecule type" value="Genomic_DNA"/>
</dbReference>
<accession>A0A8H5NC36</accession>
<evidence type="ECO:0000313" key="5">
    <source>
        <dbReference type="Proteomes" id="UP000582016"/>
    </source>
</evidence>